<evidence type="ECO:0000313" key="2">
    <source>
        <dbReference type="EMBL" id="TCC91882.1"/>
    </source>
</evidence>
<feature type="transmembrane region" description="Helical" evidence="1">
    <location>
        <begin position="263"/>
        <end position="290"/>
    </location>
</feature>
<dbReference type="EMBL" id="SJSK01000002">
    <property type="protein sequence ID" value="TCC91882.1"/>
    <property type="molecule type" value="Genomic_DNA"/>
</dbReference>
<feature type="transmembrane region" description="Helical" evidence="1">
    <location>
        <begin position="30"/>
        <end position="48"/>
    </location>
</feature>
<dbReference type="RefSeq" id="WP_131552822.1">
    <property type="nucleotide sequence ID" value="NZ_SJSK01000002.1"/>
</dbReference>
<feature type="transmembrane region" description="Helical" evidence="1">
    <location>
        <begin position="339"/>
        <end position="359"/>
    </location>
</feature>
<keyword evidence="1" id="KW-1133">Transmembrane helix</keyword>
<dbReference type="AlphaFoldDB" id="A0A4R0N0K2"/>
<feature type="transmembrane region" description="Helical" evidence="1">
    <location>
        <begin position="371"/>
        <end position="393"/>
    </location>
</feature>
<name>A0A4R0N0K2_9SPHI</name>
<feature type="transmembrane region" description="Helical" evidence="1">
    <location>
        <begin position="191"/>
        <end position="209"/>
    </location>
</feature>
<feature type="transmembrane region" description="Helical" evidence="1">
    <location>
        <begin position="55"/>
        <end position="72"/>
    </location>
</feature>
<feature type="transmembrane region" description="Helical" evidence="1">
    <location>
        <begin position="310"/>
        <end position="327"/>
    </location>
</feature>
<sequence length="553" mass="63730">MKKQIDLQLIAIFGGGLLFNFLFWMERLALNLLLYSLFIFIVLFVDKATPKNKRVLFAAVSHLLAALLVVYNQSVLTIISYYLSLFIFIGFVHMQQLRSVFTALFAAVLQLTIGPINLVKKLIGVKLGRFSLKPIIRPIKYIIIPIIVLIFFSILYSIANPVFAKYLEIIANNIGSFITSVYTFIFGELSVLRFMHIVLGILFTAGIIIKFKDDGLEKAELTLEEKMIRKKRNLKKFSFGYEITAIFAGKLMKKNMALKTENIIGIISFAALNLLILSLNTIDVSTLWLGNVSSIKTVNYSAELHEGTNALIMSIVLAMLVIIYFFSGNLNFFSRNKTIRILAYVWIIQNAFLVSSVLLRDYNYVDMHGLTYKRIGVLVFLILCTIGLITVYIKVAQQKTLFYLFKTNGFVWYSLLLIAGLVNWDVFIVNYNINNRNNITLDLDHLLDMSDKTLPLLDKNRNLLKKYVSQSSYATRYDYTEVVPDTAAIAQVKTPVDTVQLNIERTKRQLKNFDDDLDGRIERFNKQYEETSWLSWNYRDWQTSEYFRFKKKD</sequence>
<feature type="transmembrane region" description="Helical" evidence="1">
    <location>
        <begin position="139"/>
        <end position="159"/>
    </location>
</feature>
<comment type="caution">
    <text evidence="2">The sequence shown here is derived from an EMBL/GenBank/DDBJ whole genome shotgun (WGS) entry which is preliminary data.</text>
</comment>
<reference evidence="2 3" key="1">
    <citation type="submission" date="2019-02" db="EMBL/GenBank/DDBJ databases">
        <title>Pedobacter sp. RP-1-13 sp. nov., isolated from Arctic soil.</title>
        <authorList>
            <person name="Dahal R.H."/>
        </authorList>
    </citation>
    <scope>NUCLEOTIDE SEQUENCE [LARGE SCALE GENOMIC DNA]</scope>
    <source>
        <strain evidence="2 3">RP-1-13</strain>
    </source>
</reference>
<evidence type="ECO:0000256" key="1">
    <source>
        <dbReference type="SAM" id="Phobius"/>
    </source>
</evidence>
<feature type="transmembrane region" description="Helical" evidence="1">
    <location>
        <begin position="78"/>
        <end position="94"/>
    </location>
</feature>
<proteinExistence type="predicted"/>
<gene>
    <name evidence="2" type="ORF">EZ428_09030</name>
</gene>
<feature type="transmembrane region" description="Helical" evidence="1">
    <location>
        <begin position="166"/>
        <end position="185"/>
    </location>
</feature>
<dbReference type="InterPro" id="IPR025291">
    <property type="entry name" value="DUF4153"/>
</dbReference>
<dbReference type="Pfam" id="PF13687">
    <property type="entry name" value="DUF4153"/>
    <property type="match status" value="1"/>
</dbReference>
<protein>
    <submittedName>
        <fullName evidence="2">DUF4173 domain-containing protein</fullName>
    </submittedName>
</protein>
<feature type="transmembrane region" description="Helical" evidence="1">
    <location>
        <begin position="7"/>
        <end position="24"/>
    </location>
</feature>
<feature type="transmembrane region" description="Helical" evidence="1">
    <location>
        <begin position="101"/>
        <end position="119"/>
    </location>
</feature>
<keyword evidence="1" id="KW-0812">Transmembrane</keyword>
<dbReference type="OrthoDB" id="627992at2"/>
<keyword evidence="3" id="KW-1185">Reference proteome</keyword>
<organism evidence="2 3">
    <name type="scientific">Pedobacter frigiditerrae</name>
    <dbReference type="NCBI Taxonomy" id="2530452"/>
    <lineage>
        <taxon>Bacteria</taxon>
        <taxon>Pseudomonadati</taxon>
        <taxon>Bacteroidota</taxon>
        <taxon>Sphingobacteriia</taxon>
        <taxon>Sphingobacteriales</taxon>
        <taxon>Sphingobacteriaceae</taxon>
        <taxon>Pedobacter</taxon>
    </lineage>
</organism>
<evidence type="ECO:0000313" key="3">
    <source>
        <dbReference type="Proteomes" id="UP000292884"/>
    </source>
</evidence>
<feature type="transmembrane region" description="Helical" evidence="1">
    <location>
        <begin position="400"/>
        <end position="424"/>
    </location>
</feature>
<accession>A0A4R0N0K2</accession>
<dbReference type="Proteomes" id="UP000292884">
    <property type="component" value="Unassembled WGS sequence"/>
</dbReference>
<keyword evidence="1" id="KW-0472">Membrane</keyword>